<dbReference type="InterPro" id="IPR011105">
    <property type="entry name" value="Cell_wall_hydrolase_SleB"/>
</dbReference>
<organism evidence="3 4">
    <name type="scientific">Paragemmobacter ruber</name>
    <dbReference type="NCBI Taxonomy" id="1985673"/>
    <lineage>
        <taxon>Bacteria</taxon>
        <taxon>Pseudomonadati</taxon>
        <taxon>Pseudomonadota</taxon>
        <taxon>Alphaproteobacteria</taxon>
        <taxon>Rhodobacterales</taxon>
        <taxon>Paracoccaceae</taxon>
        <taxon>Paragemmobacter</taxon>
    </lineage>
</organism>
<keyword evidence="4" id="KW-1185">Reference proteome</keyword>
<gene>
    <name evidence="3" type="ORF">GU920_11195</name>
</gene>
<protein>
    <submittedName>
        <fullName evidence="3">Cell wall hydrolase</fullName>
    </submittedName>
</protein>
<keyword evidence="3" id="KW-0378">Hydrolase</keyword>
<dbReference type="GO" id="GO:0016787">
    <property type="term" value="F:hydrolase activity"/>
    <property type="evidence" value="ECO:0007669"/>
    <property type="project" value="UniProtKB-KW"/>
</dbReference>
<comment type="caution">
    <text evidence="3">The sequence shown here is derived from an EMBL/GenBank/DDBJ whole genome shotgun (WGS) entry which is preliminary data.</text>
</comment>
<dbReference type="Gene3D" id="1.10.10.2520">
    <property type="entry name" value="Cell wall hydrolase SleB, domain 1"/>
    <property type="match status" value="1"/>
</dbReference>
<feature type="domain" description="Cell wall hydrolase SleB" evidence="2">
    <location>
        <begin position="116"/>
        <end position="223"/>
    </location>
</feature>
<name>A0ABW9Y8F6_9RHOB</name>
<evidence type="ECO:0000313" key="3">
    <source>
        <dbReference type="EMBL" id="NBE08104.1"/>
    </source>
</evidence>
<evidence type="ECO:0000256" key="1">
    <source>
        <dbReference type="SAM" id="SignalP"/>
    </source>
</evidence>
<feature type="signal peptide" evidence="1">
    <location>
        <begin position="1"/>
        <end position="23"/>
    </location>
</feature>
<dbReference type="InterPro" id="IPR042047">
    <property type="entry name" value="SleB_dom1"/>
</dbReference>
<evidence type="ECO:0000313" key="4">
    <source>
        <dbReference type="Proteomes" id="UP001517376"/>
    </source>
</evidence>
<proteinExistence type="predicted"/>
<dbReference type="RefSeq" id="WP_161767091.1">
    <property type="nucleotide sequence ID" value="NZ_JAAATW010000002.1"/>
</dbReference>
<accession>A0ABW9Y8F6</accession>
<dbReference type="EMBL" id="JAAATW010000002">
    <property type="protein sequence ID" value="NBE08104.1"/>
    <property type="molecule type" value="Genomic_DNA"/>
</dbReference>
<reference evidence="4" key="1">
    <citation type="submission" date="2020-01" db="EMBL/GenBank/DDBJ databases">
        <title>Sphingomonas sp. strain CSW-10.</title>
        <authorList>
            <person name="Chen W.-M."/>
        </authorList>
    </citation>
    <scope>NUCLEOTIDE SEQUENCE [LARGE SCALE GENOMIC DNA]</scope>
    <source>
        <strain evidence="4">CCP-1</strain>
    </source>
</reference>
<evidence type="ECO:0000259" key="2">
    <source>
        <dbReference type="Pfam" id="PF07486"/>
    </source>
</evidence>
<keyword evidence="1" id="KW-0732">Signal</keyword>
<dbReference type="Pfam" id="PF07486">
    <property type="entry name" value="Hydrolase_2"/>
    <property type="match status" value="1"/>
</dbReference>
<feature type="chain" id="PRO_5046678171" evidence="1">
    <location>
        <begin position="24"/>
        <end position="226"/>
    </location>
</feature>
<sequence length="226" mass="24399">MRLQTGWITGAVAAVILNGAAFADVTVSQSNDPTAAIGGTLGSLLGAERQALAALPQGRLTEVAVGPKVETRTTPGRAETPAVIRYDDAWLAAQPEPTGDAQWECLSKAIYFEARGESLRGQFAVAEVILNRVDSPDYPRTICGVVEQRGGGGCQFSYVCDGRADRMRDPEAMWRAERIARAMMDGAPRALTMGATHFHTKQVRPGWARRFPQTAAIGAHLFYRQP</sequence>
<dbReference type="Proteomes" id="UP001517376">
    <property type="component" value="Unassembled WGS sequence"/>
</dbReference>